<dbReference type="SUPFAM" id="SSF48264">
    <property type="entry name" value="Cytochrome P450"/>
    <property type="match status" value="1"/>
</dbReference>
<dbReference type="InterPro" id="IPR050121">
    <property type="entry name" value="Cytochrome_P450_monoxygenase"/>
</dbReference>
<keyword evidence="7" id="KW-0560">Oxidoreductase</keyword>
<dbReference type="PANTHER" id="PTHR24305">
    <property type="entry name" value="CYTOCHROME P450"/>
    <property type="match status" value="1"/>
</dbReference>
<gene>
    <name evidence="8" type="ORF">DHEL01_v209603</name>
</gene>
<evidence type="ECO:0000256" key="1">
    <source>
        <dbReference type="ARBA" id="ARBA00001971"/>
    </source>
</evidence>
<reference evidence="8" key="1">
    <citation type="submission" date="2017-09" db="EMBL/GenBank/DDBJ databases">
        <title>Polyketide synthases of a Diaporthe helianthi virulent isolate.</title>
        <authorList>
            <person name="Baroncelli R."/>
        </authorList>
    </citation>
    <scope>NUCLEOTIDE SEQUENCE [LARGE SCALE GENOMIC DNA]</scope>
    <source>
        <strain evidence="8">7/96</strain>
    </source>
</reference>
<dbReference type="PRINTS" id="PR00385">
    <property type="entry name" value="P450"/>
</dbReference>
<evidence type="ECO:0000313" key="8">
    <source>
        <dbReference type="EMBL" id="POS72002.1"/>
    </source>
</evidence>
<dbReference type="PROSITE" id="PS00086">
    <property type="entry name" value="CYTOCHROME_P450"/>
    <property type="match status" value="1"/>
</dbReference>
<evidence type="ECO:0000256" key="7">
    <source>
        <dbReference type="RuleBase" id="RU000461"/>
    </source>
</evidence>
<evidence type="ECO:0000256" key="2">
    <source>
        <dbReference type="ARBA" id="ARBA00010617"/>
    </source>
</evidence>
<dbReference type="InParanoid" id="A0A2P5HP23"/>
<dbReference type="GO" id="GO:0005506">
    <property type="term" value="F:iron ion binding"/>
    <property type="evidence" value="ECO:0007669"/>
    <property type="project" value="InterPro"/>
</dbReference>
<dbReference type="InterPro" id="IPR036396">
    <property type="entry name" value="Cyt_P450_sf"/>
</dbReference>
<organism evidence="8 9">
    <name type="scientific">Diaporthe helianthi</name>
    <dbReference type="NCBI Taxonomy" id="158607"/>
    <lineage>
        <taxon>Eukaryota</taxon>
        <taxon>Fungi</taxon>
        <taxon>Dikarya</taxon>
        <taxon>Ascomycota</taxon>
        <taxon>Pezizomycotina</taxon>
        <taxon>Sordariomycetes</taxon>
        <taxon>Sordariomycetidae</taxon>
        <taxon>Diaporthales</taxon>
        <taxon>Diaporthaceae</taxon>
        <taxon>Diaporthe</taxon>
    </lineage>
</organism>
<dbReference type="OrthoDB" id="1470350at2759"/>
<dbReference type="AlphaFoldDB" id="A0A2P5HP23"/>
<keyword evidence="7 8" id="KW-0503">Monooxygenase</keyword>
<feature type="binding site" description="axial binding residue" evidence="6">
    <location>
        <position position="375"/>
    </location>
    <ligand>
        <name>heme</name>
        <dbReference type="ChEBI" id="CHEBI:30413"/>
    </ligand>
    <ligandPart>
        <name>Fe</name>
        <dbReference type="ChEBI" id="CHEBI:18248"/>
    </ligandPart>
</feature>
<evidence type="ECO:0000256" key="4">
    <source>
        <dbReference type="ARBA" id="ARBA00022723"/>
    </source>
</evidence>
<dbReference type="GO" id="GO:0004497">
    <property type="term" value="F:monooxygenase activity"/>
    <property type="evidence" value="ECO:0007669"/>
    <property type="project" value="UniProtKB-KW"/>
</dbReference>
<evidence type="ECO:0000313" key="9">
    <source>
        <dbReference type="Proteomes" id="UP000094444"/>
    </source>
</evidence>
<evidence type="ECO:0000256" key="3">
    <source>
        <dbReference type="ARBA" id="ARBA00022617"/>
    </source>
</evidence>
<dbReference type="InterPro" id="IPR017972">
    <property type="entry name" value="Cyt_P450_CS"/>
</dbReference>
<comment type="caution">
    <text evidence="8">The sequence shown here is derived from an EMBL/GenBank/DDBJ whole genome shotgun (WGS) entry which is preliminary data.</text>
</comment>
<dbReference type="EMBL" id="MAVT02001111">
    <property type="protein sequence ID" value="POS72002.1"/>
    <property type="molecule type" value="Genomic_DNA"/>
</dbReference>
<dbReference type="Gene3D" id="1.10.630.10">
    <property type="entry name" value="Cytochrome P450"/>
    <property type="match status" value="1"/>
</dbReference>
<dbReference type="GO" id="GO:0020037">
    <property type="term" value="F:heme binding"/>
    <property type="evidence" value="ECO:0007669"/>
    <property type="project" value="InterPro"/>
</dbReference>
<name>A0A2P5HP23_DIAHE</name>
<keyword evidence="4 6" id="KW-0479">Metal-binding</keyword>
<evidence type="ECO:0000256" key="5">
    <source>
        <dbReference type="ARBA" id="ARBA00023004"/>
    </source>
</evidence>
<dbReference type="FunCoup" id="A0A2P5HP23">
    <property type="interactions" value="1458"/>
</dbReference>
<dbReference type="CDD" id="cd11058">
    <property type="entry name" value="CYP60B-like"/>
    <property type="match status" value="1"/>
</dbReference>
<keyword evidence="9" id="KW-1185">Reference proteome</keyword>
<accession>A0A2P5HP23</accession>
<evidence type="ECO:0000256" key="6">
    <source>
        <dbReference type="PIRSR" id="PIRSR602401-1"/>
    </source>
</evidence>
<dbReference type="Proteomes" id="UP000094444">
    <property type="component" value="Unassembled WGS sequence"/>
</dbReference>
<keyword evidence="5 6" id="KW-0408">Iron</keyword>
<sequence>MQDLHRKYDVVRIGPNWLSFNTAQAYMDVYTRPSNGKKAFLKIAEYERPGDIATIRDPDLHAVQKRALSKGFSPAAMRDQEQVLQEYLRLLFHQLTSLGKEGQVPVSIGEALNWFTLDIIGDLAFGESFKSCSEASNEACSLIADTLRYNNVEYLKRQQPWIGPVVAKLLFPPSLKDSHAKYQQVTGAKAAKRLLRADLDRQDFFSHLIRDGRIVEKELMATAWTLIMAGSETTATALTATIYYLLRNPHTLEKLTSEILQNFHHADEITGESVVGLQYLGGVIEEGLRLFPPLALGLPRESPGAVVDGHFIPQGTCVSVENFSMSYDPRYWENPECFRPERWLSGAGAGDLSQGGGGGDDKSAHHPFSEGTRSCIGKNLAYLELRILLASMVFCFEWELVSTEIEDWNSACECFALWTMPKLMVKLRPRGKELVSV</sequence>
<keyword evidence="3 6" id="KW-0349">Heme</keyword>
<dbReference type="InterPro" id="IPR001128">
    <property type="entry name" value="Cyt_P450"/>
</dbReference>
<dbReference type="PANTHER" id="PTHR24305:SF210">
    <property type="entry name" value="CYTOCHROME P450 MONOOXYGENASE ASQL-RELATED"/>
    <property type="match status" value="1"/>
</dbReference>
<protein>
    <submittedName>
        <fullName evidence="8">Cytochrome P40 monooxygenase</fullName>
    </submittedName>
</protein>
<dbReference type="PRINTS" id="PR00463">
    <property type="entry name" value="EP450I"/>
</dbReference>
<dbReference type="InterPro" id="IPR002401">
    <property type="entry name" value="Cyt_P450_E_grp-I"/>
</dbReference>
<dbReference type="STRING" id="158607.A0A2P5HP23"/>
<dbReference type="Pfam" id="PF00067">
    <property type="entry name" value="p450"/>
    <property type="match status" value="1"/>
</dbReference>
<proteinExistence type="inferred from homology"/>
<dbReference type="GO" id="GO:0016705">
    <property type="term" value="F:oxidoreductase activity, acting on paired donors, with incorporation or reduction of molecular oxygen"/>
    <property type="evidence" value="ECO:0007669"/>
    <property type="project" value="InterPro"/>
</dbReference>
<comment type="similarity">
    <text evidence="2 7">Belongs to the cytochrome P450 family.</text>
</comment>
<comment type="cofactor">
    <cofactor evidence="1 6">
        <name>heme</name>
        <dbReference type="ChEBI" id="CHEBI:30413"/>
    </cofactor>
</comment>